<dbReference type="GO" id="GO:0003677">
    <property type="term" value="F:DNA binding"/>
    <property type="evidence" value="ECO:0007669"/>
    <property type="project" value="TreeGrafter"/>
</dbReference>
<dbReference type="SUPFAM" id="SSF55781">
    <property type="entry name" value="GAF domain-like"/>
    <property type="match status" value="1"/>
</dbReference>
<dbReference type="OrthoDB" id="3734039at2"/>
<dbReference type="PANTHER" id="PTHR30136:SF39">
    <property type="entry name" value="TRANSCRIPTIONAL REGULATORY PROTEIN"/>
    <property type="match status" value="1"/>
</dbReference>
<organism evidence="2 3">
    <name type="scientific">Pseudoclavibacter chungangensis</name>
    <dbReference type="NCBI Taxonomy" id="587635"/>
    <lineage>
        <taxon>Bacteria</taxon>
        <taxon>Bacillati</taxon>
        <taxon>Actinomycetota</taxon>
        <taxon>Actinomycetes</taxon>
        <taxon>Micrococcales</taxon>
        <taxon>Microbacteriaceae</taxon>
        <taxon>Pseudoclavibacter</taxon>
    </lineage>
</organism>
<protein>
    <submittedName>
        <fullName evidence="2">IclR family transcriptional regulator</fullName>
    </submittedName>
</protein>
<keyword evidence="3" id="KW-1185">Reference proteome</keyword>
<dbReference type="InterPro" id="IPR014757">
    <property type="entry name" value="Tscrpt_reg_IclR_C"/>
</dbReference>
<dbReference type="PANTHER" id="PTHR30136">
    <property type="entry name" value="HELIX-TURN-HELIX TRANSCRIPTIONAL REGULATOR, ICLR FAMILY"/>
    <property type="match status" value="1"/>
</dbReference>
<dbReference type="InterPro" id="IPR029016">
    <property type="entry name" value="GAF-like_dom_sf"/>
</dbReference>
<proteinExistence type="predicted"/>
<evidence type="ECO:0000313" key="3">
    <source>
        <dbReference type="Proteomes" id="UP000467240"/>
    </source>
</evidence>
<comment type="caution">
    <text evidence="2">The sequence shown here is derived from an EMBL/GenBank/DDBJ whole genome shotgun (WGS) entry which is preliminary data.</text>
</comment>
<dbReference type="Gene3D" id="3.30.450.40">
    <property type="match status" value="1"/>
</dbReference>
<dbReference type="EMBL" id="WBJZ01000013">
    <property type="protein sequence ID" value="KAB1656045.1"/>
    <property type="molecule type" value="Genomic_DNA"/>
</dbReference>
<name>A0A7J5BSK7_9MICO</name>
<evidence type="ECO:0000313" key="2">
    <source>
        <dbReference type="EMBL" id="KAB1656045.1"/>
    </source>
</evidence>
<evidence type="ECO:0000259" key="1">
    <source>
        <dbReference type="PROSITE" id="PS51078"/>
    </source>
</evidence>
<dbReference type="GO" id="GO:0003700">
    <property type="term" value="F:DNA-binding transcription factor activity"/>
    <property type="evidence" value="ECO:0007669"/>
    <property type="project" value="TreeGrafter"/>
</dbReference>
<dbReference type="Pfam" id="PF01614">
    <property type="entry name" value="IclR_C"/>
    <property type="match status" value="1"/>
</dbReference>
<dbReference type="Proteomes" id="UP000467240">
    <property type="component" value="Unassembled WGS sequence"/>
</dbReference>
<dbReference type="AlphaFoldDB" id="A0A7J5BSK7"/>
<sequence>MLSLAATAARQNPLVVAAAPILRELRDLLGQSVYLCVRRGDEIVCLLLFQGLSIGLMELLPGGTLPPYAGATARVIVANDPELLASPAAVPSRRLTAATMGTHDELRADVHLVRERGYALSDGDVTPGVAALGVHVRDDTGALLGAISVAGVRDEIMGAFDRSLEALRTASERISAAYRP</sequence>
<gene>
    <name evidence="2" type="ORF">F8O01_11350</name>
</gene>
<feature type="domain" description="IclR-ED" evidence="1">
    <location>
        <begin position="1"/>
        <end position="180"/>
    </location>
</feature>
<reference evidence="2 3" key="1">
    <citation type="submission" date="2019-09" db="EMBL/GenBank/DDBJ databases">
        <title>Phylogeny of genus Pseudoclavibacter and closely related genus.</title>
        <authorList>
            <person name="Li Y."/>
        </authorList>
    </citation>
    <scope>NUCLEOTIDE SEQUENCE [LARGE SCALE GENOMIC DNA]</scope>
    <source>
        <strain evidence="2 3">DSM 23821</strain>
    </source>
</reference>
<dbReference type="InterPro" id="IPR050707">
    <property type="entry name" value="HTH_MetabolicPath_Reg"/>
</dbReference>
<dbReference type="PROSITE" id="PS51078">
    <property type="entry name" value="ICLR_ED"/>
    <property type="match status" value="1"/>
</dbReference>
<accession>A0A7J5BSK7</accession>
<dbReference type="GO" id="GO:0045892">
    <property type="term" value="P:negative regulation of DNA-templated transcription"/>
    <property type="evidence" value="ECO:0007669"/>
    <property type="project" value="TreeGrafter"/>
</dbReference>